<evidence type="ECO:0000313" key="2">
    <source>
        <dbReference type="Proteomes" id="UP000024635"/>
    </source>
</evidence>
<organism evidence="1 2">
    <name type="scientific">Ancylostoma ceylanicum</name>
    <dbReference type="NCBI Taxonomy" id="53326"/>
    <lineage>
        <taxon>Eukaryota</taxon>
        <taxon>Metazoa</taxon>
        <taxon>Ecdysozoa</taxon>
        <taxon>Nematoda</taxon>
        <taxon>Chromadorea</taxon>
        <taxon>Rhabditida</taxon>
        <taxon>Rhabditina</taxon>
        <taxon>Rhabditomorpha</taxon>
        <taxon>Strongyloidea</taxon>
        <taxon>Ancylostomatidae</taxon>
        <taxon>Ancylostomatinae</taxon>
        <taxon>Ancylostoma</taxon>
    </lineage>
</organism>
<evidence type="ECO:0000313" key="1">
    <source>
        <dbReference type="EMBL" id="EYC17361.1"/>
    </source>
</evidence>
<dbReference type="AlphaFoldDB" id="A0A016UR16"/>
<keyword evidence="2" id="KW-1185">Reference proteome</keyword>
<comment type="caution">
    <text evidence="1">The sequence shown here is derived from an EMBL/GenBank/DDBJ whole genome shotgun (WGS) entry which is preliminary data.</text>
</comment>
<protein>
    <submittedName>
        <fullName evidence="1">Uncharacterized protein</fullName>
    </submittedName>
</protein>
<dbReference type="EMBL" id="JARK01001367">
    <property type="protein sequence ID" value="EYC17361.1"/>
    <property type="molecule type" value="Genomic_DNA"/>
</dbReference>
<reference evidence="2" key="1">
    <citation type="journal article" date="2015" name="Nat. Genet.">
        <title>The genome and transcriptome of the zoonotic hookworm Ancylostoma ceylanicum identify infection-specific gene families.</title>
        <authorList>
            <person name="Schwarz E.M."/>
            <person name="Hu Y."/>
            <person name="Antoshechkin I."/>
            <person name="Miller M.M."/>
            <person name="Sternberg P.W."/>
            <person name="Aroian R.V."/>
        </authorList>
    </citation>
    <scope>NUCLEOTIDE SEQUENCE</scope>
    <source>
        <strain evidence="2">HY135</strain>
    </source>
</reference>
<accession>A0A016UR16</accession>
<dbReference type="Proteomes" id="UP000024635">
    <property type="component" value="Unassembled WGS sequence"/>
</dbReference>
<name>A0A016UR16_9BILA</name>
<gene>
    <name evidence="1" type="primary">Acey_s0031.g2426</name>
    <name evidence="1" type="ORF">Y032_0031g2426</name>
</gene>
<proteinExistence type="predicted"/>
<sequence>MMGRVVAESEMNWQPQFWISYPSLESFLANRLSHDISELTNRRPPSVEHPVASATYLTEEQTGSPVQSDKQVHFERKTLCSLSRKWSLEEDRERF</sequence>